<dbReference type="AlphaFoldDB" id="A0A6J4UA73"/>
<reference evidence="2" key="1">
    <citation type="submission" date="2020-02" db="EMBL/GenBank/DDBJ databases">
        <authorList>
            <person name="Meier V. D."/>
        </authorList>
    </citation>
    <scope>NUCLEOTIDE SEQUENCE</scope>
    <source>
        <strain evidence="2">AVDCRST_MAG59</strain>
    </source>
</reference>
<protein>
    <submittedName>
        <fullName evidence="2">Uncharacterized protein</fullName>
    </submittedName>
</protein>
<evidence type="ECO:0000313" key="2">
    <source>
        <dbReference type="EMBL" id="CAA9542793.1"/>
    </source>
</evidence>
<name>A0A6J4UA73_9BACT</name>
<accession>A0A6J4UA73</accession>
<feature type="non-terminal residue" evidence="2">
    <location>
        <position position="84"/>
    </location>
</feature>
<feature type="non-terminal residue" evidence="2">
    <location>
        <position position="1"/>
    </location>
</feature>
<feature type="region of interest" description="Disordered" evidence="1">
    <location>
        <begin position="1"/>
        <end position="84"/>
    </location>
</feature>
<dbReference type="EMBL" id="CADCWF010000056">
    <property type="protein sequence ID" value="CAA9542793.1"/>
    <property type="molecule type" value="Genomic_DNA"/>
</dbReference>
<organism evidence="2">
    <name type="scientific">uncultured Thermomicrobiales bacterium</name>
    <dbReference type="NCBI Taxonomy" id="1645740"/>
    <lineage>
        <taxon>Bacteria</taxon>
        <taxon>Pseudomonadati</taxon>
        <taxon>Thermomicrobiota</taxon>
        <taxon>Thermomicrobia</taxon>
        <taxon>Thermomicrobiales</taxon>
        <taxon>environmental samples</taxon>
    </lineage>
</organism>
<evidence type="ECO:0000256" key="1">
    <source>
        <dbReference type="SAM" id="MobiDB-lite"/>
    </source>
</evidence>
<proteinExistence type="predicted"/>
<gene>
    <name evidence="2" type="ORF">AVDCRST_MAG59-985</name>
</gene>
<sequence length="84" mass="9723">GLDRCPRRGPRHRPRPPAGRRDLGRRWPGGRRRAAGARPWQPPVAGPAADEPHARRPQRHDLQTAVLDDRFLEPREQRHRLGRI</sequence>
<feature type="compositionally biased region" description="Basic and acidic residues" evidence="1">
    <location>
        <begin position="50"/>
        <end position="76"/>
    </location>
</feature>